<dbReference type="AlphaFoldDB" id="A0AAX0I318"/>
<accession>A0AAX0I318</accession>
<sequence>MLARPAREFAGAFKLPIARGFVCLCSETSMIHSGGIASIFQMRVDDGCDVLADLPQCSRSPALAGVKLSTGALTQPTRSDLSC</sequence>
<gene>
    <name evidence="1" type="ORF">BIY41_10495</name>
</gene>
<evidence type="ECO:0000313" key="2">
    <source>
        <dbReference type="Proteomes" id="UP000175852"/>
    </source>
</evidence>
<reference evidence="1 2" key="1">
    <citation type="submission" date="2016-09" db="EMBL/GenBank/DDBJ databases">
        <authorList>
            <person name="Wen S.-F."/>
            <person name="Lo A.-C."/>
            <person name="Lin C.-J."/>
            <person name="Tseng T.-T."/>
        </authorList>
    </citation>
    <scope>NUCLEOTIDE SEQUENCE [LARGE SCALE GENOMIC DNA]</scope>
    <source>
        <strain evidence="1 2">12609</strain>
    </source>
</reference>
<dbReference type="Proteomes" id="UP000175852">
    <property type="component" value="Unassembled WGS sequence"/>
</dbReference>
<organism evidence="1 2">
    <name type="scientific">Xanthomonas campestris pv. glycines</name>
    <dbReference type="NCBI Taxonomy" id="473421"/>
    <lineage>
        <taxon>Bacteria</taxon>
        <taxon>Pseudomonadati</taxon>
        <taxon>Pseudomonadota</taxon>
        <taxon>Gammaproteobacteria</taxon>
        <taxon>Lysobacterales</taxon>
        <taxon>Lysobacteraceae</taxon>
        <taxon>Xanthomonas</taxon>
    </lineage>
</organism>
<comment type="caution">
    <text evidence="1">The sequence shown here is derived from an EMBL/GenBank/DDBJ whole genome shotgun (WGS) entry which is preliminary data.</text>
</comment>
<protein>
    <submittedName>
        <fullName evidence="1">Uncharacterized protein</fullName>
    </submittedName>
</protein>
<proteinExistence type="predicted"/>
<dbReference type="EMBL" id="MKCQ01000002">
    <property type="protein sequence ID" value="OEY91071.1"/>
    <property type="molecule type" value="Genomic_DNA"/>
</dbReference>
<evidence type="ECO:0000313" key="1">
    <source>
        <dbReference type="EMBL" id="OEY91071.1"/>
    </source>
</evidence>
<name>A0AAX0I318_XANCG</name>